<keyword evidence="2" id="KW-0963">Cytoplasm</keyword>
<dbReference type="Gene3D" id="1.10.287.1490">
    <property type="match status" value="1"/>
</dbReference>
<dbReference type="GO" id="GO:0005814">
    <property type="term" value="C:centriole"/>
    <property type="evidence" value="ECO:0007669"/>
    <property type="project" value="UniProtKB-SubCell"/>
</dbReference>
<feature type="coiled-coil region" evidence="5">
    <location>
        <begin position="4"/>
        <end position="304"/>
    </location>
</feature>
<dbReference type="PANTHER" id="PTHR20544">
    <property type="entry name" value="CENTROSOMAL PROTEIN CEP135"/>
    <property type="match status" value="1"/>
</dbReference>
<evidence type="ECO:0000256" key="2">
    <source>
        <dbReference type="ARBA" id="ARBA00022490"/>
    </source>
</evidence>
<organism evidence="7">
    <name type="scientific">Cuerna arida</name>
    <dbReference type="NCBI Taxonomy" id="1464854"/>
    <lineage>
        <taxon>Eukaryota</taxon>
        <taxon>Metazoa</taxon>
        <taxon>Ecdysozoa</taxon>
        <taxon>Arthropoda</taxon>
        <taxon>Hexapoda</taxon>
        <taxon>Insecta</taxon>
        <taxon>Pterygota</taxon>
        <taxon>Neoptera</taxon>
        <taxon>Paraneoptera</taxon>
        <taxon>Hemiptera</taxon>
        <taxon>Auchenorrhyncha</taxon>
        <taxon>Membracoidea</taxon>
        <taxon>Cicadellidae</taxon>
        <taxon>Cicadellinae</taxon>
        <taxon>Proconiini</taxon>
        <taxon>Cuerna</taxon>
    </lineage>
</organism>
<proteinExistence type="inferred from homology"/>
<name>A0A1B6FI63_9HEMI</name>
<evidence type="ECO:0000256" key="5">
    <source>
        <dbReference type="SAM" id="Coils"/>
    </source>
</evidence>
<evidence type="ECO:0000256" key="3">
    <source>
        <dbReference type="ARBA" id="ARBA00023212"/>
    </source>
</evidence>
<protein>
    <recommendedName>
        <fullName evidence="8">Myosin tail domain-containing protein</fullName>
    </recommendedName>
</protein>
<dbReference type="SUPFAM" id="SSF57997">
    <property type="entry name" value="Tropomyosin"/>
    <property type="match status" value="1"/>
</dbReference>
<sequence length="411" mass="47158">TQDSNRLRKELEKIERARDIAVKENSRLQDDLASVTADNQHLSRSLEASKREVEDLKLQLQQYVAEVRRVTQIQEEREAERVALLEQFRSLTAESASLENKHHSLESEAKSTKSCLREAQIRIQDLESCLEEKKSLVHGYESQIRELTQQVAKLERKLSSRSRAENASRDLSRELETQKHCMAQQIDQVTCQNRQLEEEVCQLRSEMDHLREQLGKERKNSATLENVLADSRQETLQRAKDNSELKAQVQCLQTKLTDLQDKLEHGSEALRRCQGECAEYQAQVSDLKREVTNQRFERARMEQAGRGCSCPLRGRCSCCVLVCGSLTSLPLSRQSSSTDQCKVSKTEASQNSSSIPFPPTRHVLFLELHLSVLLSKPHLLLAPGSYNSRNRQKCLRKSTGSKSWRRNQRFE</sequence>
<comment type="similarity">
    <text evidence="4">Belongs to the CEP135/TSGA10 family.</text>
</comment>
<evidence type="ECO:0008006" key="8">
    <source>
        <dbReference type="Google" id="ProtNLM"/>
    </source>
</evidence>
<dbReference type="PANTHER" id="PTHR20544:SF0">
    <property type="entry name" value="NUCLEOPROTEIN TPR_MLP1 DOMAIN-CONTAINING PROTEIN"/>
    <property type="match status" value="1"/>
</dbReference>
<comment type="subcellular location">
    <subcellularLocation>
        <location evidence="1">Cytoplasm</location>
        <location evidence="1">Cytoskeleton</location>
        <location evidence="1">Microtubule organizing center</location>
        <location evidence="1">Centrosome</location>
        <location evidence="1">Centriole</location>
    </subcellularLocation>
</comment>
<dbReference type="EMBL" id="GECZ01019873">
    <property type="protein sequence ID" value="JAS49896.1"/>
    <property type="molecule type" value="Transcribed_RNA"/>
</dbReference>
<evidence type="ECO:0000313" key="7">
    <source>
        <dbReference type="EMBL" id="JAS49896.1"/>
    </source>
</evidence>
<evidence type="ECO:0000256" key="4">
    <source>
        <dbReference type="ARBA" id="ARBA00038123"/>
    </source>
</evidence>
<gene>
    <name evidence="7" type="ORF">g.29259</name>
</gene>
<evidence type="ECO:0000256" key="6">
    <source>
        <dbReference type="SAM" id="MobiDB-lite"/>
    </source>
</evidence>
<dbReference type="InterPro" id="IPR051877">
    <property type="entry name" value="Centriole_BasalBody_StrucProt"/>
</dbReference>
<keyword evidence="3" id="KW-0206">Cytoskeleton</keyword>
<reference evidence="7" key="1">
    <citation type="submission" date="2015-11" db="EMBL/GenBank/DDBJ databases">
        <title>De novo transcriptome assembly of four potential Pierce s Disease insect vectors from Arizona vineyards.</title>
        <authorList>
            <person name="Tassone E.E."/>
        </authorList>
    </citation>
    <scope>NUCLEOTIDE SEQUENCE</scope>
</reference>
<dbReference type="AlphaFoldDB" id="A0A1B6FI63"/>
<feature type="non-terminal residue" evidence="7">
    <location>
        <position position="1"/>
    </location>
</feature>
<keyword evidence="5" id="KW-0175">Coiled coil</keyword>
<feature type="region of interest" description="Disordered" evidence="6">
    <location>
        <begin position="391"/>
        <end position="411"/>
    </location>
</feature>
<evidence type="ECO:0000256" key="1">
    <source>
        <dbReference type="ARBA" id="ARBA00004114"/>
    </source>
</evidence>
<accession>A0A1B6FI63</accession>